<dbReference type="PROSITE" id="PS00137">
    <property type="entry name" value="SUBTILASE_HIS"/>
    <property type="match status" value="1"/>
</dbReference>
<keyword evidence="13" id="KW-1185">Reference proteome</keyword>
<dbReference type="InterPro" id="IPR023828">
    <property type="entry name" value="Peptidase_S8_Ser-AS"/>
</dbReference>
<protein>
    <submittedName>
        <fullName evidence="12">Oryzin</fullName>
    </submittedName>
</protein>
<evidence type="ECO:0000256" key="7">
    <source>
        <dbReference type="PROSITE-ProRule" id="PRU01240"/>
    </source>
</evidence>
<dbReference type="SUPFAM" id="SSF52743">
    <property type="entry name" value="Subtilisin-like"/>
    <property type="match status" value="1"/>
</dbReference>
<evidence type="ECO:0000256" key="9">
    <source>
        <dbReference type="SAM" id="SignalP"/>
    </source>
</evidence>
<keyword evidence="6" id="KW-1015">Disulfide bond</keyword>
<dbReference type="Gene3D" id="3.30.70.80">
    <property type="entry name" value="Peptidase S8 propeptide/proteinase inhibitor I9"/>
    <property type="match status" value="1"/>
</dbReference>
<feature type="domain" description="Inhibitor I9" evidence="11">
    <location>
        <begin position="36"/>
        <end position="99"/>
    </location>
</feature>
<dbReference type="OrthoDB" id="206201at2759"/>
<dbReference type="Pfam" id="PF00082">
    <property type="entry name" value="Peptidase_S8"/>
    <property type="match status" value="1"/>
</dbReference>
<feature type="domain" description="Peptidase S8/S53" evidence="10">
    <location>
        <begin position="132"/>
        <end position="344"/>
    </location>
</feature>
<feature type="active site" description="Charge relay system" evidence="7">
    <location>
        <position position="327"/>
    </location>
</feature>
<gene>
    <name evidence="12" type="ORF">CCM_04307</name>
</gene>
<dbReference type="Proteomes" id="UP000001610">
    <property type="component" value="Unassembled WGS sequence"/>
</dbReference>
<dbReference type="PANTHER" id="PTHR43806">
    <property type="entry name" value="PEPTIDASE S8"/>
    <property type="match status" value="1"/>
</dbReference>
<dbReference type="PROSITE" id="PS00138">
    <property type="entry name" value="SUBTILASE_SER"/>
    <property type="match status" value="1"/>
</dbReference>
<keyword evidence="5 7" id="KW-0720">Serine protease</keyword>
<dbReference type="InterPro" id="IPR036852">
    <property type="entry name" value="Peptidase_S8/S53_dom_sf"/>
</dbReference>
<dbReference type="InterPro" id="IPR023827">
    <property type="entry name" value="Peptidase_S8_Asp-AS"/>
</dbReference>
<dbReference type="Pfam" id="PF05922">
    <property type="entry name" value="Inhibitor_I9"/>
    <property type="match status" value="1"/>
</dbReference>
<dbReference type="InterPro" id="IPR000209">
    <property type="entry name" value="Peptidase_S8/S53_dom"/>
</dbReference>
<dbReference type="OMA" id="DWITANH"/>
<keyword evidence="2 7" id="KW-0645">Protease</keyword>
<feature type="active site" description="Charge relay system" evidence="7">
    <location>
        <position position="141"/>
    </location>
</feature>
<dbReference type="FunFam" id="3.40.50.200:FF:000014">
    <property type="entry name" value="Proteinase K"/>
    <property type="match status" value="1"/>
</dbReference>
<dbReference type="InParanoid" id="G3JEB0"/>
<reference evidence="12 13" key="1">
    <citation type="journal article" date="2011" name="Genome Biol.">
        <title>Genome sequence of the insect pathogenic fungus Cordyceps militaris, a valued traditional Chinese medicine.</title>
        <authorList>
            <person name="Zheng P."/>
            <person name="Xia Y."/>
            <person name="Xiao G."/>
            <person name="Xiong C."/>
            <person name="Hu X."/>
            <person name="Zhang S."/>
            <person name="Zheng H."/>
            <person name="Huang Y."/>
            <person name="Zhou Y."/>
            <person name="Wang S."/>
            <person name="Zhao G.P."/>
            <person name="Liu X."/>
            <person name="St Leger R.J."/>
            <person name="Wang C."/>
        </authorList>
    </citation>
    <scope>NUCLEOTIDE SEQUENCE [LARGE SCALE GENOMIC DNA]</scope>
    <source>
        <strain evidence="12 13">CM01</strain>
    </source>
</reference>
<dbReference type="InterPro" id="IPR015500">
    <property type="entry name" value="Peptidase_S8_subtilisin-rel"/>
</dbReference>
<organism evidence="12 13">
    <name type="scientific">Cordyceps militaris (strain CM01)</name>
    <name type="common">Caterpillar fungus</name>
    <dbReference type="NCBI Taxonomy" id="983644"/>
    <lineage>
        <taxon>Eukaryota</taxon>
        <taxon>Fungi</taxon>
        <taxon>Dikarya</taxon>
        <taxon>Ascomycota</taxon>
        <taxon>Pezizomycotina</taxon>
        <taxon>Sordariomycetes</taxon>
        <taxon>Hypocreomycetidae</taxon>
        <taxon>Hypocreales</taxon>
        <taxon>Cordycipitaceae</taxon>
        <taxon>Cordyceps</taxon>
    </lineage>
</organism>
<feature type="signal peptide" evidence="9">
    <location>
        <begin position="1"/>
        <end position="15"/>
    </location>
</feature>
<evidence type="ECO:0000256" key="6">
    <source>
        <dbReference type="ARBA" id="ARBA00023157"/>
    </source>
</evidence>
<dbReference type="InterPro" id="IPR050131">
    <property type="entry name" value="Peptidase_S8_subtilisin-like"/>
</dbReference>
<dbReference type="GeneID" id="18166330"/>
<dbReference type="VEuPathDB" id="FungiDB:CCM_04307"/>
<dbReference type="GO" id="GO:0004252">
    <property type="term" value="F:serine-type endopeptidase activity"/>
    <property type="evidence" value="ECO:0007669"/>
    <property type="project" value="UniProtKB-UniRule"/>
</dbReference>
<dbReference type="EMBL" id="JH126401">
    <property type="protein sequence ID" value="EGX92935.1"/>
    <property type="molecule type" value="Genomic_DNA"/>
</dbReference>
<dbReference type="HOGENOM" id="CLU_011263_1_0_1"/>
<dbReference type="PANTHER" id="PTHR43806:SF58">
    <property type="entry name" value="ALKALINE PROTEASE 1-RELATED"/>
    <property type="match status" value="1"/>
</dbReference>
<dbReference type="GO" id="GO:0006508">
    <property type="term" value="P:proteolysis"/>
    <property type="evidence" value="ECO:0007669"/>
    <property type="project" value="UniProtKB-KW"/>
</dbReference>
<dbReference type="RefSeq" id="XP_006669518.1">
    <property type="nucleotide sequence ID" value="XM_006669455.1"/>
</dbReference>
<dbReference type="InterPro" id="IPR034193">
    <property type="entry name" value="PCSK9_ProteinaseK-like"/>
</dbReference>
<dbReference type="KEGG" id="cmt:CCM_04307"/>
<sequence>MRLSIIAAVLPLAIAGPVVDPAPLIQARGSQGVDGKYIVKFKDSAAVSIQDVQSKVAKTDHVYENVIKGFSASLTQDQVESLRRDPDVEYIEQDAIVSINTMIEQRDAPWGLARISHRQRGNTSYIYHRSAGRGVCAYVIDTGIFDKHPDFGQRAQQIKTFAGDETQDGNGHGTHCAGIIGSSTYGVAKKVSIFGVKVLSDDGTGLISTVIAGIEFVASDRHWRDCPSGVVVNMSFGSGYSATLNEAATRLQSSGCFVAAAAGNSNADANTFSPASAPSICAVGATDSEDRRSPFSNFGSVVGIFAPGSDILSTWNDGQAKLLSGTSAATPHIAGLGAYLLSLHHVKAGEVCSRIQTLSTKKVLSDVPEGTQNYLAFNGATD</sequence>
<evidence type="ECO:0000313" key="12">
    <source>
        <dbReference type="EMBL" id="EGX92935.1"/>
    </source>
</evidence>
<dbReference type="InterPro" id="IPR037045">
    <property type="entry name" value="S8pro/Inhibitor_I9_sf"/>
</dbReference>
<dbReference type="PRINTS" id="PR00723">
    <property type="entry name" value="SUBTILISIN"/>
</dbReference>
<dbReference type="AlphaFoldDB" id="G3JEB0"/>
<evidence type="ECO:0000256" key="1">
    <source>
        <dbReference type="ARBA" id="ARBA00011073"/>
    </source>
</evidence>
<dbReference type="InterPro" id="IPR022398">
    <property type="entry name" value="Peptidase_S8_His-AS"/>
</dbReference>
<feature type="active site" description="Charge relay system" evidence="7">
    <location>
        <position position="172"/>
    </location>
</feature>
<keyword evidence="3 9" id="KW-0732">Signal</keyword>
<dbReference type="PROSITE" id="PS51892">
    <property type="entry name" value="SUBTILASE"/>
    <property type="match status" value="1"/>
</dbReference>
<keyword evidence="4 7" id="KW-0378">Hydrolase</keyword>
<evidence type="ECO:0000259" key="11">
    <source>
        <dbReference type="Pfam" id="PF05922"/>
    </source>
</evidence>
<evidence type="ECO:0000256" key="8">
    <source>
        <dbReference type="RuleBase" id="RU003355"/>
    </source>
</evidence>
<evidence type="ECO:0000256" key="5">
    <source>
        <dbReference type="ARBA" id="ARBA00022825"/>
    </source>
</evidence>
<dbReference type="STRING" id="983644.G3JEB0"/>
<evidence type="ECO:0000313" key="13">
    <source>
        <dbReference type="Proteomes" id="UP000001610"/>
    </source>
</evidence>
<evidence type="ECO:0000256" key="4">
    <source>
        <dbReference type="ARBA" id="ARBA00022801"/>
    </source>
</evidence>
<dbReference type="PROSITE" id="PS00136">
    <property type="entry name" value="SUBTILASE_ASP"/>
    <property type="match status" value="1"/>
</dbReference>
<dbReference type="CDD" id="cd04077">
    <property type="entry name" value="Peptidases_S8_PCSK9_ProteinaseK_like"/>
    <property type="match status" value="1"/>
</dbReference>
<accession>G3JEB0</accession>
<dbReference type="InterPro" id="IPR010259">
    <property type="entry name" value="S8pro/Inhibitor_I9"/>
</dbReference>
<dbReference type="eggNOG" id="KOG1153">
    <property type="taxonomic scope" value="Eukaryota"/>
</dbReference>
<name>G3JEB0_CORMM</name>
<comment type="similarity">
    <text evidence="1 7 8">Belongs to the peptidase S8 family.</text>
</comment>
<dbReference type="Gene3D" id="3.40.50.200">
    <property type="entry name" value="Peptidase S8/S53 domain"/>
    <property type="match status" value="1"/>
</dbReference>
<dbReference type="SUPFAM" id="SSF54897">
    <property type="entry name" value="Protease propeptides/inhibitors"/>
    <property type="match status" value="1"/>
</dbReference>
<proteinExistence type="inferred from homology"/>
<evidence type="ECO:0000256" key="3">
    <source>
        <dbReference type="ARBA" id="ARBA00022729"/>
    </source>
</evidence>
<feature type="chain" id="PRO_5012497462" evidence="9">
    <location>
        <begin position="16"/>
        <end position="382"/>
    </location>
</feature>
<evidence type="ECO:0000256" key="2">
    <source>
        <dbReference type="ARBA" id="ARBA00022670"/>
    </source>
</evidence>
<dbReference type="GO" id="GO:0005576">
    <property type="term" value="C:extracellular region"/>
    <property type="evidence" value="ECO:0007669"/>
    <property type="project" value="UniProtKB-ARBA"/>
</dbReference>
<evidence type="ECO:0000259" key="10">
    <source>
        <dbReference type="Pfam" id="PF00082"/>
    </source>
</evidence>